<dbReference type="RefSeq" id="WP_175114677.1">
    <property type="nucleotide sequence ID" value="NZ_CADIKF010000063.1"/>
</dbReference>
<keyword evidence="2" id="KW-1185">Reference proteome</keyword>
<accession>A0A6J5ES98</accession>
<dbReference type="InterPro" id="IPR009987">
    <property type="entry name" value="IM_PilM"/>
</dbReference>
<dbReference type="AlphaFoldDB" id="A0A6J5ES98"/>
<gene>
    <name evidence="1" type="ORF">LMG29739_05541</name>
</gene>
<dbReference type="Pfam" id="PF07419">
    <property type="entry name" value="PilM"/>
    <property type="match status" value="1"/>
</dbReference>
<evidence type="ECO:0000313" key="1">
    <source>
        <dbReference type="EMBL" id="CAB3769420.1"/>
    </source>
</evidence>
<evidence type="ECO:0000313" key="2">
    <source>
        <dbReference type="Proteomes" id="UP000494329"/>
    </source>
</evidence>
<protein>
    <recommendedName>
        <fullName evidence="3">Type IV pilus biogenesis protein PilM</fullName>
    </recommendedName>
</protein>
<dbReference type="InterPro" id="IPR041883">
    <property type="entry name" value="PilM_N-ter"/>
</dbReference>
<organism evidence="1 2">
    <name type="scientific">Paraburkholderia solisilvae</name>
    <dbReference type="NCBI Taxonomy" id="624376"/>
    <lineage>
        <taxon>Bacteria</taxon>
        <taxon>Pseudomonadati</taxon>
        <taxon>Pseudomonadota</taxon>
        <taxon>Betaproteobacteria</taxon>
        <taxon>Burkholderiales</taxon>
        <taxon>Burkholderiaceae</taxon>
        <taxon>Paraburkholderia</taxon>
    </lineage>
</organism>
<dbReference type="Proteomes" id="UP000494329">
    <property type="component" value="Unassembled WGS sequence"/>
</dbReference>
<name>A0A6J5ES98_9BURK</name>
<sequence>MYLIWIAVTFAMLTGGYALVSAQTAPATPSPSTMNLAMNMSQYRQAVAAFAVANPSFSGSVPAGSLQPFLASITPDPAWRNYVSPNPDYAGSLIVVYGASQSAASVVPDIEQLAQGSALAGVAFNQTVVSPGNTPVPLPPGVAGSVPNGVPVWMAQAYE</sequence>
<proteinExistence type="predicted"/>
<evidence type="ECO:0008006" key="3">
    <source>
        <dbReference type="Google" id="ProtNLM"/>
    </source>
</evidence>
<dbReference type="Gene3D" id="3.30.1300.90">
    <property type="entry name" value="PilM protein, N-terminal domain"/>
    <property type="match status" value="1"/>
</dbReference>
<reference evidence="1 2" key="1">
    <citation type="submission" date="2020-04" db="EMBL/GenBank/DDBJ databases">
        <authorList>
            <person name="De Canck E."/>
        </authorList>
    </citation>
    <scope>NUCLEOTIDE SEQUENCE [LARGE SCALE GENOMIC DNA]</scope>
    <source>
        <strain evidence="1 2">LMG 29739</strain>
    </source>
</reference>
<dbReference type="EMBL" id="CADIKF010000063">
    <property type="protein sequence ID" value="CAB3769420.1"/>
    <property type="molecule type" value="Genomic_DNA"/>
</dbReference>